<accession>A0ABW3D8B5</accession>
<dbReference type="Proteomes" id="UP001597120">
    <property type="component" value="Unassembled WGS sequence"/>
</dbReference>
<keyword evidence="2" id="KW-1185">Reference proteome</keyword>
<dbReference type="EMBL" id="JBHTIU010000010">
    <property type="protein sequence ID" value="MFD0868160.1"/>
    <property type="molecule type" value="Genomic_DNA"/>
</dbReference>
<organism evidence="1 2">
    <name type="scientific">Paenibacillus residui</name>
    <dbReference type="NCBI Taxonomy" id="629724"/>
    <lineage>
        <taxon>Bacteria</taxon>
        <taxon>Bacillati</taxon>
        <taxon>Bacillota</taxon>
        <taxon>Bacilli</taxon>
        <taxon>Bacillales</taxon>
        <taxon>Paenibacillaceae</taxon>
        <taxon>Paenibacillus</taxon>
    </lineage>
</organism>
<protein>
    <recommendedName>
        <fullName evidence="3">Sporulation protein</fullName>
    </recommendedName>
</protein>
<evidence type="ECO:0000313" key="2">
    <source>
        <dbReference type="Proteomes" id="UP001597120"/>
    </source>
</evidence>
<proteinExistence type="predicted"/>
<name>A0ABW3D8B5_9BACL</name>
<comment type="caution">
    <text evidence="1">The sequence shown here is derived from an EMBL/GenBank/DDBJ whole genome shotgun (WGS) entry which is preliminary data.</text>
</comment>
<evidence type="ECO:0000313" key="1">
    <source>
        <dbReference type="EMBL" id="MFD0868160.1"/>
    </source>
</evidence>
<sequence length="128" mass="14290">MNRTGVLVGAISVICLSLLVSGCGNNGVRARSYPDDGLLGATSANPNYPTSPTYHNYSADRRMVNHALREIGGIQNTRTVFNGRRLDITVYVPRDTSQEEYQRIEAQALEAVSYMLPRYDVRVNVRRQ</sequence>
<evidence type="ECO:0008006" key="3">
    <source>
        <dbReference type="Google" id="ProtNLM"/>
    </source>
</evidence>
<gene>
    <name evidence="1" type="ORF">ACFQ03_03290</name>
</gene>
<reference evidence="2" key="1">
    <citation type="journal article" date="2019" name="Int. J. Syst. Evol. Microbiol.">
        <title>The Global Catalogue of Microorganisms (GCM) 10K type strain sequencing project: providing services to taxonomists for standard genome sequencing and annotation.</title>
        <authorList>
            <consortium name="The Broad Institute Genomics Platform"/>
            <consortium name="The Broad Institute Genome Sequencing Center for Infectious Disease"/>
            <person name="Wu L."/>
            <person name="Ma J."/>
        </authorList>
    </citation>
    <scope>NUCLEOTIDE SEQUENCE [LARGE SCALE GENOMIC DNA]</scope>
    <source>
        <strain evidence="2">CCUG 57263</strain>
    </source>
</reference>
<dbReference type="PROSITE" id="PS51257">
    <property type="entry name" value="PROKAR_LIPOPROTEIN"/>
    <property type="match status" value="1"/>
</dbReference>
<dbReference type="RefSeq" id="WP_379286040.1">
    <property type="nucleotide sequence ID" value="NZ_JBHTIU010000010.1"/>
</dbReference>